<evidence type="ECO:0000313" key="2">
    <source>
        <dbReference type="EMBL" id="GAX07030.1"/>
    </source>
</evidence>
<proteinExistence type="predicted"/>
<gene>
    <name evidence="2" type="ORF">IWT25_02378</name>
</gene>
<dbReference type="AlphaFoldDB" id="A0A1Z5IYW6"/>
<accession>A0A1Z5IYW6</accession>
<dbReference type="Proteomes" id="UP000198414">
    <property type="component" value="Unassembled WGS sequence"/>
</dbReference>
<feature type="region of interest" description="Disordered" evidence="1">
    <location>
        <begin position="100"/>
        <end position="143"/>
    </location>
</feature>
<reference evidence="2 3" key="1">
    <citation type="submission" date="2015-11" db="EMBL/GenBank/DDBJ databases">
        <title>Draft genome sequences of new species of the genus Lactobacillus isolated from orchardgrass silage.</title>
        <authorList>
            <person name="Tohno M."/>
            <person name="Tanizawa Y."/>
            <person name="Arita M."/>
        </authorList>
    </citation>
    <scope>NUCLEOTIDE SEQUENCE [LARGE SCALE GENOMIC DNA]</scope>
    <source>
        <strain evidence="2 3">IWT25</strain>
    </source>
</reference>
<dbReference type="EMBL" id="BCMI01000032">
    <property type="protein sequence ID" value="GAX07030.1"/>
    <property type="molecule type" value="Genomic_DNA"/>
</dbReference>
<name>A0A1Z5IYW6_9LACO</name>
<evidence type="ECO:0000313" key="3">
    <source>
        <dbReference type="Proteomes" id="UP000198414"/>
    </source>
</evidence>
<evidence type="ECO:0000256" key="1">
    <source>
        <dbReference type="SAM" id="MobiDB-lite"/>
    </source>
</evidence>
<organism evidence="2 3">
    <name type="scientific">Secundilactobacillus pentosiphilus</name>
    <dbReference type="NCBI Taxonomy" id="1714682"/>
    <lineage>
        <taxon>Bacteria</taxon>
        <taxon>Bacillati</taxon>
        <taxon>Bacillota</taxon>
        <taxon>Bacilli</taxon>
        <taxon>Lactobacillales</taxon>
        <taxon>Lactobacillaceae</taxon>
        <taxon>Secundilactobacillus</taxon>
    </lineage>
</organism>
<sequence length="237" mass="25571">MLKNQPSKEGKSHYGSYVTLESLTAAIDGSLPDGLGYTQDVTSVENGVSVSTMVVDASGEFIIYGPLLMPVQRQDAQAFGSAETYARRYSLSAAFGVSATPDDDGEKAANNAPKQGWNKKTQASQSAKNKPQTSKPDKPVQTNAGKLKTIGLLLATIAKLKNTTVEKLTPVFQEKMHVNFEHLTDEQSDKVIMVLTRQQKKIEAEQQQTEEDPITKALDEASAQNLKNAEATPAGAK</sequence>
<protein>
    <submittedName>
        <fullName evidence="2">Uncharacterized protein</fullName>
    </submittedName>
</protein>
<dbReference type="Pfam" id="PF04404">
    <property type="entry name" value="ERF"/>
    <property type="match status" value="1"/>
</dbReference>
<dbReference type="InterPro" id="IPR007499">
    <property type="entry name" value="ERF_bacteria_virus"/>
</dbReference>
<feature type="compositionally biased region" description="Polar residues" evidence="1">
    <location>
        <begin position="118"/>
        <end position="143"/>
    </location>
</feature>
<comment type="caution">
    <text evidence="2">The sequence shown here is derived from an EMBL/GenBank/DDBJ whole genome shotgun (WGS) entry which is preliminary data.</text>
</comment>